<evidence type="ECO:0000256" key="2">
    <source>
        <dbReference type="ARBA" id="ARBA00023306"/>
    </source>
</evidence>
<reference evidence="4" key="1">
    <citation type="submission" date="2022-04" db="EMBL/GenBank/DDBJ databases">
        <authorList>
            <person name="Xu L."/>
            <person name="Lv Z."/>
        </authorList>
    </citation>
    <scope>NUCLEOTIDE SEQUENCE</scope>
    <source>
        <strain evidence="4">LV_2022a</strain>
    </source>
</reference>
<feature type="compositionally biased region" description="Low complexity" evidence="3">
    <location>
        <begin position="110"/>
        <end position="123"/>
    </location>
</feature>
<reference evidence="4" key="2">
    <citation type="journal article" date="2023" name="Infect Dis Poverty">
        <title>Chromosome-scale genome of the human blood fluke Schistosoma mekongi and its implications for public health.</title>
        <authorList>
            <person name="Zhou M."/>
            <person name="Xu L."/>
            <person name="Xu D."/>
            <person name="Chen W."/>
            <person name="Khan J."/>
            <person name="Hu Y."/>
            <person name="Huang H."/>
            <person name="Wei H."/>
            <person name="Zhang Y."/>
            <person name="Chusongsang P."/>
            <person name="Tanasarnprasert K."/>
            <person name="Hu X."/>
            <person name="Limpanont Y."/>
            <person name="Lv Z."/>
        </authorList>
    </citation>
    <scope>NUCLEOTIDE SEQUENCE</scope>
    <source>
        <strain evidence="4">LV_2022a</strain>
    </source>
</reference>
<dbReference type="AlphaFoldDB" id="A0AAE2D3F7"/>
<feature type="compositionally biased region" description="Low complexity" evidence="3">
    <location>
        <begin position="748"/>
        <end position="777"/>
    </location>
</feature>
<dbReference type="EMBL" id="JALJAT010000006">
    <property type="protein sequence ID" value="KAK4468865.1"/>
    <property type="molecule type" value="Genomic_DNA"/>
</dbReference>
<feature type="region of interest" description="Disordered" evidence="3">
    <location>
        <begin position="232"/>
        <end position="254"/>
    </location>
</feature>
<sequence>MFWKSVAAYSKINDLLLRPDLTVKELLDDDDILQKCREKDPLLISFLSQSDTLDSLIDLVSHTPVSDDFDENLYKYSSLACEILTNDISEILDGIIELTTPTTSEHHNSNESNNNNNINNGNNMMESKGITSSSPTSSSPISSSLMILDNHKPTNYSNFDTVNNNSSELCQINSNHSENPNGNDNGNDTNHLSSSMSIVDESSSISNQEDHLLSNDNSEKDLHELFSSKLKLSPPMSLSTPQSSRKVTTTTATSNTDIDKVSPTITRRRVDMLIRFFNCSNQSVNPLSASFVSRLLIHLTLHRGKVIIPYLRSSKDFLEQLFSSLDSCSVADLIVQLAQQETNQQHIIFEWFKTDRLVERLIEKFDPIYSSETHESAAHCLIELIVVLRNYLINNPLTLDTNEMPDNSATATTPTTTGITTHNHDGNNSRNLSGLSLDSSFSNNEETYKAAENLLNILESEETMSLIFNRILSNEYVLPSIMASCVNVFMAVMGKKKPESCLTFSEDGQAINFEALLKTLNHKNTNELYSGDISTNFNASFHNSNVNKINNQNDVNCISNTNSRINDNAVRLNQFDELSRDSTTSIDKLHIMKASENLIKACLPRLPELHDLLQRFHPQFYNTIPTTNGVLSPPLGRCRLAILQLIAALLSIPFSTELPKAIVDSGFVKTSMKLFSSYPYNTFLHHYVTDIIKSLFKHLGFIDNNFCNTGNNGSMSGKMNSNVTTPTSVASNQPITVDISFDRDNQPTESLSSSASSSSSSPDSPSSTTTSIESTNSDVISSTDQSNPVDVNKHDNPTQIISEVNDSHSSLKNTAMYSNELSRNVVVSLMKDHRIIEWCLALSPLPSRKKRSKEANSTNSVVRLCKLDRKPDLHPKLQNMWSDFIKDLNVINAVQVTEFTATSLNKDNLLYKNSDYAFHDCIISSFHQFCLLCRVPFILSPVKSSNLMQNKLSDVNEKLSSDLLDDYVDNDNTIDVNSDEFIFNEPLIPAYTIGSLREDATLRDVLNSWLDPDKESESSDDNNNSAASGEQVDTKGLGLFVVVPGPLRPWHTVSSDEYGYDDDDDYFLNSDDNNDDENDGSEDSQSSVSDRSSVNGNGNEDDDDDDEEDLKSPIQIKQQHSNKRRTTKLSTFGSTLCNYPYVIYKELSESIHNLKSASMIGINNDTSSGVSGALSTDLITTNEHKDSSNVSTSNTKNNLFSSEDRESDDIVKACQPFLPGIKSNIFKKYVFNSNSTLF</sequence>
<feature type="compositionally biased region" description="Low complexity" evidence="3">
    <location>
        <begin position="1083"/>
        <end position="1098"/>
    </location>
</feature>
<comment type="similarity">
    <text evidence="1">Belongs to the SAPS family.</text>
</comment>
<dbReference type="GO" id="GO:0019888">
    <property type="term" value="F:protein phosphatase regulator activity"/>
    <property type="evidence" value="ECO:0007669"/>
    <property type="project" value="TreeGrafter"/>
</dbReference>
<dbReference type="Proteomes" id="UP001292079">
    <property type="component" value="Unassembled WGS sequence"/>
</dbReference>
<feature type="region of interest" description="Disordered" evidence="3">
    <location>
        <begin position="102"/>
        <end position="145"/>
    </location>
</feature>
<proteinExistence type="inferred from homology"/>
<accession>A0AAE2D3F7</accession>
<feature type="region of interest" description="Disordered" evidence="3">
    <location>
        <begin position="1054"/>
        <end position="1125"/>
    </location>
</feature>
<comment type="caution">
    <text evidence="4">The sequence shown here is derived from an EMBL/GenBank/DDBJ whole genome shotgun (WGS) entry which is preliminary data.</text>
</comment>
<evidence type="ECO:0000313" key="4">
    <source>
        <dbReference type="EMBL" id="KAK4468865.1"/>
    </source>
</evidence>
<dbReference type="PANTHER" id="PTHR12634">
    <property type="entry name" value="SIT4 YEAST -ASSOCIATING PROTEIN-RELATED"/>
    <property type="match status" value="1"/>
</dbReference>
<feature type="region of interest" description="Disordered" evidence="3">
    <location>
        <begin position="167"/>
        <end position="213"/>
    </location>
</feature>
<dbReference type="InterPro" id="IPR007587">
    <property type="entry name" value="SAPS"/>
</dbReference>
<feature type="compositionally biased region" description="Acidic residues" evidence="3">
    <location>
        <begin position="1099"/>
        <end position="1109"/>
    </location>
</feature>
<feature type="compositionally biased region" description="Low complexity" evidence="3">
    <location>
        <begin position="130"/>
        <end position="144"/>
    </location>
</feature>
<evidence type="ECO:0000256" key="3">
    <source>
        <dbReference type="SAM" id="MobiDB-lite"/>
    </source>
</evidence>
<dbReference type="Pfam" id="PF04499">
    <property type="entry name" value="SAPS"/>
    <property type="match status" value="1"/>
</dbReference>
<feature type="compositionally biased region" description="Polar residues" evidence="3">
    <location>
        <begin position="778"/>
        <end position="789"/>
    </location>
</feature>
<feature type="compositionally biased region" description="Polar residues" evidence="3">
    <location>
        <begin position="797"/>
        <end position="807"/>
    </location>
</feature>
<feature type="compositionally biased region" description="Low complexity" evidence="3">
    <location>
        <begin position="173"/>
        <end position="206"/>
    </location>
</feature>
<dbReference type="PANTHER" id="PTHR12634:SF8">
    <property type="entry name" value="FIERY MOUNTAIN, ISOFORM D"/>
    <property type="match status" value="1"/>
</dbReference>
<evidence type="ECO:0000256" key="1">
    <source>
        <dbReference type="ARBA" id="ARBA00006180"/>
    </source>
</evidence>
<feature type="compositionally biased region" description="Low complexity" evidence="3">
    <location>
        <begin position="410"/>
        <end position="421"/>
    </location>
</feature>
<feature type="region of interest" description="Disordered" evidence="3">
    <location>
        <begin position="740"/>
        <end position="807"/>
    </location>
</feature>
<protein>
    <submittedName>
        <fullName evidence="4">Uncharacterized protein</fullName>
    </submittedName>
</protein>
<feature type="region of interest" description="Disordered" evidence="3">
    <location>
        <begin position="1011"/>
        <end position="1031"/>
    </location>
</feature>
<keyword evidence="2" id="KW-0131">Cell cycle</keyword>
<name>A0AAE2D3F7_SCHME</name>
<keyword evidence="5" id="KW-1185">Reference proteome</keyword>
<gene>
    <name evidence="4" type="ORF">MN116_007572</name>
</gene>
<evidence type="ECO:0000313" key="5">
    <source>
        <dbReference type="Proteomes" id="UP001292079"/>
    </source>
</evidence>
<feature type="region of interest" description="Disordered" evidence="3">
    <location>
        <begin position="403"/>
        <end position="436"/>
    </location>
</feature>
<dbReference type="GO" id="GO:0019903">
    <property type="term" value="F:protein phosphatase binding"/>
    <property type="evidence" value="ECO:0007669"/>
    <property type="project" value="InterPro"/>
</dbReference>
<organism evidence="4 5">
    <name type="scientific">Schistosoma mekongi</name>
    <name type="common">Parasitic worm</name>
    <dbReference type="NCBI Taxonomy" id="38744"/>
    <lineage>
        <taxon>Eukaryota</taxon>
        <taxon>Metazoa</taxon>
        <taxon>Spiralia</taxon>
        <taxon>Lophotrochozoa</taxon>
        <taxon>Platyhelminthes</taxon>
        <taxon>Trematoda</taxon>
        <taxon>Digenea</taxon>
        <taxon>Strigeidida</taxon>
        <taxon>Schistosomatoidea</taxon>
        <taxon>Schistosomatidae</taxon>
        <taxon>Schistosoma</taxon>
    </lineage>
</organism>
<feature type="compositionally biased region" description="Acidic residues" evidence="3">
    <location>
        <begin position="1058"/>
        <end position="1082"/>
    </location>
</feature>